<dbReference type="Proteomes" id="UP000092093">
    <property type="component" value="Unassembled WGS sequence"/>
</dbReference>
<gene>
    <name evidence="1" type="ORF">AN484_07070</name>
</gene>
<evidence type="ECO:0000313" key="2">
    <source>
        <dbReference type="Proteomes" id="UP000092093"/>
    </source>
</evidence>
<reference evidence="1 2" key="1">
    <citation type="submission" date="2015-09" db="EMBL/GenBank/DDBJ databases">
        <title>Aphanizomenon flos-aquae WA102.</title>
        <authorList>
            <person name="Driscoll C."/>
        </authorList>
    </citation>
    <scope>NUCLEOTIDE SEQUENCE [LARGE SCALE GENOMIC DNA]</scope>
    <source>
        <strain evidence="1">WA102</strain>
    </source>
</reference>
<dbReference type="AlphaFoldDB" id="A0A1B7X4Y8"/>
<proteinExistence type="predicted"/>
<protein>
    <submittedName>
        <fullName evidence="1">Uncharacterized protein</fullName>
    </submittedName>
</protein>
<comment type="caution">
    <text evidence="1">The sequence shown here is derived from an EMBL/GenBank/DDBJ whole genome shotgun (WGS) entry which is preliminary data.</text>
</comment>
<organism evidence="1 2">
    <name type="scientific">Aphanizomenon flos-aquae WA102</name>
    <dbReference type="NCBI Taxonomy" id="1710896"/>
    <lineage>
        <taxon>Bacteria</taxon>
        <taxon>Bacillati</taxon>
        <taxon>Cyanobacteriota</taxon>
        <taxon>Cyanophyceae</taxon>
        <taxon>Nostocales</taxon>
        <taxon>Aphanizomenonaceae</taxon>
        <taxon>Aphanizomenon</taxon>
    </lineage>
</organism>
<evidence type="ECO:0000313" key="1">
    <source>
        <dbReference type="EMBL" id="OBQ44436.1"/>
    </source>
</evidence>
<accession>A0A1B7X4Y8</accession>
<sequence length="159" mass="18168">MYTVPTDSIAVVGYVYPSWYITPLTVEDAAQQGVMQLQRLKAIKYVYVVVDRSDNKKFIASDVNLLKQDYSDLLGKLKTQLDVNITILLQHQYNQVTAEDVVSYVEDSTDSYYVFKEQLQGIGYTHQVCVWNRSEGYFSLTAVDVETRLKGKRYLPGST</sequence>
<dbReference type="EMBL" id="LJOW01000022">
    <property type="protein sequence ID" value="OBQ44436.1"/>
    <property type="molecule type" value="Genomic_DNA"/>
</dbReference>
<name>A0A1B7X4Y8_APHFL</name>